<evidence type="ECO:0000313" key="2">
    <source>
        <dbReference type="Proteomes" id="UP001240150"/>
    </source>
</evidence>
<dbReference type="Pfam" id="PF14433">
    <property type="entry name" value="SUKH-3"/>
    <property type="match status" value="1"/>
</dbReference>
<protein>
    <submittedName>
        <fullName evidence="1">SUKH-3 domain-containing protein</fullName>
    </submittedName>
</protein>
<accession>A0ABY8WTY9</accession>
<sequence length="100" mass="10785">MRTLDRFPPDLAEALGASGWTANRQIDVQPLVAALELEGHQVHSLAREVFATLSGLSLEPVGGIGPNFFNDEPFNIDPILAGSGQLKTVKDVESILRGKY</sequence>
<dbReference type="InterPro" id="IPR025850">
    <property type="entry name" value="SUKH-3"/>
</dbReference>
<keyword evidence="2" id="KW-1185">Reference proteome</keyword>
<gene>
    <name evidence="1" type="ORF">ACTOB_003474</name>
</gene>
<dbReference type="RefSeq" id="WP_284921248.1">
    <property type="nucleotide sequence ID" value="NZ_CP126980.1"/>
</dbReference>
<name>A0ABY8WTY9_9ACTN</name>
<proteinExistence type="predicted"/>
<dbReference type="Proteomes" id="UP001240150">
    <property type="component" value="Chromosome"/>
</dbReference>
<reference evidence="1 2" key="1">
    <citation type="submission" date="2023-06" db="EMBL/GenBank/DDBJ databases">
        <authorList>
            <person name="Yushchuk O."/>
            <person name="Binda E."/>
            <person name="Ruckert-Reed C."/>
            <person name="Fedorenko V."/>
            <person name="Kalinowski J."/>
            <person name="Marinelli F."/>
        </authorList>
    </citation>
    <scope>NUCLEOTIDE SEQUENCE [LARGE SCALE GENOMIC DNA]</scope>
    <source>
        <strain evidence="1 2">NRRL 3884</strain>
    </source>
</reference>
<evidence type="ECO:0000313" key="1">
    <source>
        <dbReference type="EMBL" id="WIM99809.1"/>
    </source>
</evidence>
<dbReference type="EMBL" id="CP126980">
    <property type="protein sequence ID" value="WIM99809.1"/>
    <property type="molecule type" value="Genomic_DNA"/>
</dbReference>
<organism evidence="1 2">
    <name type="scientific">Actinoplanes oblitus</name>
    <dbReference type="NCBI Taxonomy" id="3040509"/>
    <lineage>
        <taxon>Bacteria</taxon>
        <taxon>Bacillati</taxon>
        <taxon>Actinomycetota</taxon>
        <taxon>Actinomycetes</taxon>
        <taxon>Micromonosporales</taxon>
        <taxon>Micromonosporaceae</taxon>
        <taxon>Actinoplanes</taxon>
    </lineage>
</organism>